<evidence type="ECO:0000256" key="2">
    <source>
        <dbReference type="SAM" id="Phobius"/>
    </source>
</evidence>
<dbReference type="OrthoDB" id="5507254at2"/>
<feature type="transmembrane region" description="Helical" evidence="2">
    <location>
        <begin position="438"/>
        <end position="461"/>
    </location>
</feature>
<feature type="compositionally biased region" description="Gly residues" evidence="1">
    <location>
        <begin position="599"/>
        <end position="609"/>
    </location>
</feature>
<dbReference type="Pfam" id="PF20990">
    <property type="entry name" value="DUF2207_C"/>
    <property type="match status" value="1"/>
</dbReference>
<feature type="domain" description="Predicted membrane protein YciQ-like C-terminal" evidence="3">
    <location>
        <begin position="303"/>
        <end position="554"/>
    </location>
</feature>
<dbReference type="AlphaFoldDB" id="A0A521D085"/>
<feature type="transmembrane region" description="Helical" evidence="2">
    <location>
        <begin position="265"/>
        <end position="285"/>
    </location>
</feature>
<feature type="transmembrane region" description="Helical" evidence="2">
    <location>
        <begin position="473"/>
        <end position="491"/>
    </location>
</feature>
<feature type="region of interest" description="Disordered" evidence="1">
    <location>
        <begin position="588"/>
        <end position="609"/>
    </location>
</feature>
<feature type="transmembrane region" description="Helical" evidence="2">
    <location>
        <begin position="6"/>
        <end position="25"/>
    </location>
</feature>
<evidence type="ECO:0000313" key="4">
    <source>
        <dbReference type="EMBL" id="SMO65078.1"/>
    </source>
</evidence>
<dbReference type="InterPro" id="IPR048389">
    <property type="entry name" value="YciQ-like_C"/>
</dbReference>
<dbReference type="RefSeq" id="WP_142935804.1">
    <property type="nucleotide sequence ID" value="NZ_FXTM01000016.1"/>
</dbReference>
<evidence type="ECO:0000259" key="3">
    <source>
        <dbReference type="Pfam" id="PF20990"/>
    </source>
</evidence>
<name>A0A521D085_9BACT</name>
<gene>
    <name evidence="4" type="ORF">SAMN06269117_11636</name>
</gene>
<reference evidence="4 5" key="1">
    <citation type="submission" date="2017-05" db="EMBL/GenBank/DDBJ databases">
        <authorList>
            <person name="Varghese N."/>
            <person name="Submissions S."/>
        </authorList>
    </citation>
    <scope>NUCLEOTIDE SEQUENCE [LARGE SCALE GENOMIC DNA]</scope>
    <source>
        <strain evidence="4 5">DSM 16304</strain>
    </source>
</reference>
<keyword evidence="2" id="KW-0812">Transmembrane</keyword>
<protein>
    <submittedName>
        <fullName evidence="4">Uncharacterized membrane protein</fullName>
    </submittedName>
</protein>
<evidence type="ECO:0000256" key="1">
    <source>
        <dbReference type="SAM" id="MobiDB-lite"/>
    </source>
</evidence>
<dbReference type="Proteomes" id="UP000317315">
    <property type="component" value="Unassembled WGS sequence"/>
</dbReference>
<keyword evidence="5" id="KW-1185">Reference proteome</keyword>
<sequence length="609" mass="71497">MKEKKYLIIGLILFSISSAISFYLTKINDLRLIFSSIFADYSAVISLDKEINLSEDFTYFVKEDKKFQMLYRVWRAPLTYREKINRPYIRLDETIYSKGLYDWYVKDFKGRIFGSFSNPQSKFLVRKLAEQNEVGMVNPNRFSSGRYNLGLLYTVFPPIESDGKFLHLNLRLGDKHIFYRKVFVEIDDPRGMVKEVFPHVTNWDLKRNGNKIFLTGLSPLNSIVGVELLLKPTDINGFFYRTTDVDTKTLEANKGLFTVRLFYDVFKTFLFIIVLLYPIFFYLFYLKFGREKEFLVPSFLSYVPNPKRKPYVVNLLFNRDALSGDENALFSTVLDFIRRGIVSVKKSYNSLVIEILKENEKFDDYERKVIEFFKIFGFRDDKCRYYFDLKSFKNRIEWWKRERNIAQLELLKKYLDILLSYENHKLTDRVLDRKGWNIFLLIHTSLLSVLIFLIAVNKMFLLSDRFFIDFYPVYVYSAALLFNFLLSIALFPSQFFGRWKEDFYREKLMWDAFKNFLSDLAMIKKYSPEDISIWKEWLVYGTALDVADKVEEALRELSISVPDLKELTSTRVSLSTSFSDYKSTVSSALTSSSSSSSRGGFGGGGAGAR</sequence>
<keyword evidence="2" id="KW-0472">Membrane</keyword>
<organism evidence="4 5">
    <name type="scientific">Balnearium lithotrophicum</name>
    <dbReference type="NCBI Taxonomy" id="223788"/>
    <lineage>
        <taxon>Bacteria</taxon>
        <taxon>Pseudomonadati</taxon>
        <taxon>Aquificota</taxon>
        <taxon>Aquificia</taxon>
        <taxon>Desulfurobacteriales</taxon>
        <taxon>Desulfurobacteriaceae</taxon>
        <taxon>Balnearium</taxon>
    </lineage>
</organism>
<accession>A0A521D085</accession>
<evidence type="ECO:0000313" key="5">
    <source>
        <dbReference type="Proteomes" id="UP000317315"/>
    </source>
</evidence>
<proteinExistence type="predicted"/>
<dbReference type="EMBL" id="FXTM01000016">
    <property type="protein sequence ID" value="SMO65078.1"/>
    <property type="molecule type" value="Genomic_DNA"/>
</dbReference>
<keyword evidence="2" id="KW-1133">Transmembrane helix</keyword>
<feature type="compositionally biased region" description="Low complexity" evidence="1">
    <location>
        <begin position="588"/>
        <end position="598"/>
    </location>
</feature>